<reference evidence="1 2" key="1">
    <citation type="journal article" date="2021" name="Elife">
        <title>Chloroplast acquisition without the gene transfer in kleptoplastic sea slugs, Plakobranchus ocellatus.</title>
        <authorList>
            <person name="Maeda T."/>
            <person name="Takahashi S."/>
            <person name="Yoshida T."/>
            <person name="Shimamura S."/>
            <person name="Takaki Y."/>
            <person name="Nagai Y."/>
            <person name="Toyoda A."/>
            <person name="Suzuki Y."/>
            <person name="Arimoto A."/>
            <person name="Ishii H."/>
            <person name="Satoh N."/>
            <person name="Nishiyama T."/>
            <person name="Hasebe M."/>
            <person name="Maruyama T."/>
            <person name="Minagawa J."/>
            <person name="Obokata J."/>
            <person name="Shigenobu S."/>
        </authorList>
    </citation>
    <scope>NUCLEOTIDE SEQUENCE [LARGE SCALE GENOMIC DNA]</scope>
</reference>
<proteinExistence type="predicted"/>
<comment type="caution">
    <text evidence="1">The sequence shown here is derived from an EMBL/GenBank/DDBJ whole genome shotgun (WGS) entry which is preliminary data.</text>
</comment>
<evidence type="ECO:0000313" key="1">
    <source>
        <dbReference type="EMBL" id="GFR91251.1"/>
    </source>
</evidence>
<gene>
    <name evidence="1" type="ORF">ElyMa_006171000</name>
</gene>
<dbReference type="EMBL" id="BMAT01012387">
    <property type="protein sequence ID" value="GFR91251.1"/>
    <property type="molecule type" value="Genomic_DNA"/>
</dbReference>
<dbReference type="Proteomes" id="UP000762676">
    <property type="component" value="Unassembled WGS sequence"/>
</dbReference>
<organism evidence="1 2">
    <name type="scientific">Elysia marginata</name>
    <dbReference type="NCBI Taxonomy" id="1093978"/>
    <lineage>
        <taxon>Eukaryota</taxon>
        <taxon>Metazoa</taxon>
        <taxon>Spiralia</taxon>
        <taxon>Lophotrochozoa</taxon>
        <taxon>Mollusca</taxon>
        <taxon>Gastropoda</taxon>
        <taxon>Heterobranchia</taxon>
        <taxon>Euthyneura</taxon>
        <taxon>Panpulmonata</taxon>
        <taxon>Sacoglossa</taxon>
        <taxon>Placobranchoidea</taxon>
        <taxon>Plakobranchidae</taxon>
        <taxon>Elysia</taxon>
    </lineage>
</organism>
<name>A0AAV4H370_9GAST</name>
<feature type="non-terminal residue" evidence="1">
    <location>
        <position position="1"/>
    </location>
</feature>
<keyword evidence="1" id="KW-0675">Receptor</keyword>
<dbReference type="AlphaFoldDB" id="A0AAV4H370"/>
<keyword evidence="2" id="KW-1185">Reference proteome</keyword>
<sequence>KIEDFRAKYSGRGGQVDIRSDARRNYEWYYSEEEEINVKLNIFAVNMEKAYGGKNDLRNQLGIDSNAGEMNIKHCQYRDHEKRL</sequence>
<evidence type="ECO:0000313" key="2">
    <source>
        <dbReference type="Proteomes" id="UP000762676"/>
    </source>
</evidence>
<accession>A0AAV4H370</accession>
<protein>
    <submittedName>
        <fullName evidence="1">Inositol 1,4,5-trisphosphate receptor type 3</fullName>
    </submittedName>
</protein>